<keyword evidence="5" id="KW-1185">Reference proteome</keyword>
<evidence type="ECO:0000259" key="2">
    <source>
        <dbReference type="Pfam" id="PF13472"/>
    </source>
</evidence>
<dbReference type="Gene3D" id="3.40.50.1110">
    <property type="entry name" value="SGNH hydrolase"/>
    <property type="match status" value="1"/>
</dbReference>
<evidence type="ECO:0000256" key="1">
    <source>
        <dbReference type="SAM" id="SignalP"/>
    </source>
</evidence>
<keyword evidence="1" id="KW-0732">Signal</keyword>
<accession>A0A1I2D1V9</accession>
<dbReference type="InterPro" id="IPR013830">
    <property type="entry name" value="SGNH_hydro"/>
</dbReference>
<reference evidence="4 5" key="1">
    <citation type="submission" date="2016-10" db="EMBL/GenBank/DDBJ databases">
        <authorList>
            <person name="de Groot N.N."/>
        </authorList>
    </citation>
    <scope>NUCLEOTIDE SEQUENCE [LARGE SCALE GENOMIC DNA]</scope>
    <source>
        <strain evidence="4 5">CGMCC 1.9156</strain>
    </source>
</reference>
<dbReference type="GO" id="GO:0052689">
    <property type="term" value="F:carboxylic ester hydrolase activity"/>
    <property type="evidence" value="ECO:0007669"/>
    <property type="project" value="InterPro"/>
</dbReference>
<dbReference type="PANTHER" id="PTHR37834">
    <property type="entry name" value="GDSL-LIKE LIPASE/ACYLHYDROLASE DOMAIN PROTEIN (AFU_ORTHOLOGUE AFUA_2G00620)"/>
    <property type="match status" value="1"/>
</dbReference>
<dbReference type="InterPro" id="IPR040794">
    <property type="entry name" value="CE2_N"/>
</dbReference>
<dbReference type="Proteomes" id="UP000198964">
    <property type="component" value="Unassembled WGS sequence"/>
</dbReference>
<dbReference type="Pfam" id="PF17996">
    <property type="entry name" value="CE2_N"/>
    <property type="match status" value="1"/>
</dbReference>
<evidence type="ECO:0000313" key="4">
    <source>
        <dbReference type="EMBL" id="SFE74465.1"/>
    </source>
</evidence>
<organism evidence="4 5">
    <name type="scientific">Sunxiuqinia elliptica</name>
    <dbReference type="NCBI Taxonomy" id="655355"/>
    <lineage>
        <taxon>Bacteria</taxon>
        <taxon>Pseudomonadati</taxon>
        <taxon>Bacteroidota</taxon>
        <taxon>Bacteroidia</taxon>
        <taxon>Marinilabiliales</taxon>
        <taxon>Prolixibacteraceae</taxon>
        <taxon>Sunxiuqinia</taxon>
    </lineage>
</organism>
<dbReference type="RefSeq" id="WP_093918602.1">
    <property type="nucleotide sequence ID" value="NZ_FONW01000001.1"/>
</dbReference>
<dbReference type="EMBL" id="FONW01000001">
    <property type="protein sequence ID" value="SFE74465.1"/>
    <property type="molecule type" value="Genomic_DNA"/>
</dbReference>
<dbReference type="Pfam" id="PF13472">
    <property type="entry name" value="Lipase_GDSL_2"/>
    <property type="match status" value="1"/>
</dbReference>
<evidence type="ECO:0000259" key="3">
    <source>
        <dbReference type="Pfam" id="PF17996"/>
    </source>
</evidence>
<gene>
    <name evidence="4" type="ORF">SAMN05216283_101904</name>
</gene>
<dbReference type="InterPro" id="IPR037461">
    <property type="entry name" value="CtCE2-like_dom"/>
</dbReference>
<dbReference type="AlphaFoldDB" id="A0A1I2D1V9"/>
<name>A0A1I2D1V9_9BACT</name>
<dbReference type="Gene3D" id="2.60.120.260">
    <property type="entry name" value="Galactose-binding domain-like"/>
    <property type="match status" value="1"/>
</dbReference>
<dbReference type="PANTHER" id="PTHR37834:SF2">
    <property type="entry name" value="ESTERASE, SGNH HYDROLASE-TYPE"/>
    <property type="match status" value="1"/>
</dbReference>
<dbReference type="STRING" id="655355.SAMN05216283_101904"/>
<protein>
    <submittedName>
        <fullName evidence="4">GDSL-like Lipase/Acylhydrolase family protein</fullName>
    </submittedName>
</protein>
<dbReference type="CDD" id="cd01831">
    <property type="entry name" value="Endoglucanase_E_like"/>
    <property type="match status" value="1"/>
</dbReference>
<feature type="domain" description="Carbohydrate esterase 2 N-terminal" evidence="3">
    <location>
        <begin position="41"/>
        <end position="143"/>
    </location>
</feature>
<sequence length="380" mass="42976">MKTFQIKRILLMTGVALCLVLSAFSSDKNRFVPANDDAFQYMGRVDAQNNFVRFNWPGVTVRTDFSGKILGVRLKGGDRNYFNVWVDDYPAYVVHAKNDTVWWFPGKLTKGVHQLRIVKRTEADMGMAEFYGLFIGGKEELKAPAPLPERKIMFIGNSITCGYGTEGKSRTERFKPATENCEKSYASIIARAFDAQFHLVAHSGLGMVRNYGDPEKLSVKLKPMPARLDYLLDNDSTKRYDLESYQPQAIVVNLGTNDFSTQPFPDEADFVRAGKKLLHRLLKTYPGVKIFCITGPMMDEPCFTYTKRMVHEVRIETNSGDVVFVGVPRQLMNLEKDLGSDSHPSYRGQLKTAGMILPVMGTVMGWDFSLEEIRSVLEKQ</sequence>
<dbReference type="SUPFAM" id="SSF52266">
    <property type="entry name" value="SGNH hydrolase"/>
    <property type="match status" value="1"/>
</dbReference>
<feature type="chain" id="PRO_5011721691" evidence="1">
    <location>
        <begin position="26"/>
        <end position="380"/>
    </location>
</feature>
<feature type="domain" description="SGNH hydrolase-type esterase" evidence="2">
    <location>
        <begin position="154"/>
        <end position="348"/>
    </location>
</feature>
<feature type="signal peptide" evidence="1">
    <location>
        <begin position="1"/>
        <end position="25"/>
    </location>
</feature>
<proteinExistence type="predicted"/>
<evidence type="ECO:0000313" key="5">
    <source>
        <dbReference type="Proteomes" id="UP000198964"/>
    </source>
</evidence>
<keyword evidence="4" id="KW-0378">Hydrolase</keyword>
<dbReference type="InterPro" id="IPR052762">
    <property type="entry name" value="PCW_deacetylase/CE"/>
</dbReference>
<dbReference type="InterPro" id="IPR036514">
    <property type="entry name" value="SGNH_hydro_sf"/>
</dbReference>